<keyword evidence="4 5" id="KW-0975">Bacterial flagellum</keyword>
<sequence length="898" mass="96177">MSSLSTNSSTSSSSLYATASSSKRMSGLMSGLDTDELVKQLTSGIQKKIDTAGQKKQVASWQQEAYRTLLKSVAEFQSKYLSSSSSSSSILNANFFNSTSIKNNFSSYVNVSGLSNVAKNMKIKSISQLATQASFTAGNKVSNQTIQTGKIESVWTKSAVTGASMKISFEGKEYTLTVGSDGNTKTAEDIKNQINQQLKDQGLSDKLAVSIDGNKFTLKNIDAENTTAAVTVKSGSDALLNGLGLKANDSGTAITGETEINEAYFKNHSIAAGSKLNLNIGGTDYTLTVPSAFSLPVEGTDAYNQGYNKVLEIQLNEAVKASKDLAGKINFTVNASGKVSASSSLGSVSVTGGSQNLLGGLGLTAQTDGSGKITGYDFTNAVDKGALYSTYLSDSLSGSTLTFDLNGLSKTVSFDATQVENYDTPDELANYLQAKLDSAYGSDKVKVSFDNTTGSLSFQTLEDSTNVLTLSSSSKSGVLGVEGALRVYAGESNRINLNKTLRDVQGDLKTPLSTATDTNGNTDLLSEYKISVNGKEFSFKATDNINTIIKTINNDPDANVTVTYSSTLDRFSIVAKNGGANSHVNISDVSGNLSQVLFGDTGSGITENIIGQDAVMEVSFDNGQSYQTITRASNSFTMDGVNFELQKTTPTKTVDGKEVPDMDPITFSVESKTDDLVTKIKTFIDDYNAILTTVNGMYTEKKPTDGIYAPLTDEQKSGMSESQITAWEKKAKQGMLFNDSTLSSFAQDWRHSMTDVVSSMSSALYQIGISSASYSDNGKLTVDEDKLKKALNSDPDKVSQLFTSTDGIATRMQDLLKKYTNDSLVDTGLLISKAGSTTSKVDQSDLAKKMKDYDAQIKTLKTRLKSQQEYYYNKFTALETYIARMNSQASFFMQSSST</sequence>
<reference evidence="8" key="1">
    <citation type="submission" date="2019-04" db="EMBL/GenBank/DDBJ databases">
        <title>Evolution of Biomass-Degrading Anaerobic Consortia Revealed by Metagenomics.</title>
        <authorList>
            <person name="Peng X."/>
        </authorList>
    </citation>
    <scope>NUCLEOTIDE SEQUENCE</scope>
    <source>
        <strain evidence="8">SIG551</strain>
    </source>
</reference>
<dbReference type="InterPro" id="IPR040026">
    <property type="entry name" value="FliD"/>
</dbReference>
<evidence type="ECO:0000313" key="8">
    <source>
        <dbReference type="EMBL" id="MBE6833035.1"/>
    </source>
</evidence>
<keyword evidence="8" id="KW-0282">Flagellum</keyword>
<comment type="caution">
    <text evidence="8">The sequence shown here is derived from an EMBL/GenBank/DDBJ whole genome shotgun (WGS) entry which is preliminary data.</text>
</comment>
<dbReference type="GO" id="GO:0009424">
    <property type="term" value="C:bacterial-type flagellum hook"/>
    <property type="evidence" value="ECO:0007669"/>
    <property type="project" value="UniProtKB-UniRule"/>
</dbReference>
<comment type="subunit">
    <text evidence="2 5">Homopentamer.</text>
</comment>
<dbReference type="GO" id="GO:0009421">
    <property type="term" value="C:bacterial-type flagellum filament cap"/>
    <property type="evidence" value="ECO:0007669"/>
    <property type="project" value="InterPro"/>
</dbReference>
<keyword evidence="5" id="KW-0964">Secreted</keyword>
<dbReference type="GO" id="GO:0071973">
    <property type="term" value="P:bacterial-type flagellum-dependent cell motility"/>
    <property type="evidence" value="ECO:0007669"/>
    <property type="project" value="TreeGrafter"/>
</dbReference>
<dbReference type="AlphaFoldDB" id="A0A928KVZ6"/>
<feature type="domain" description="Flagellar hook-associated protein 2 N-terminal" evidence="6">
    <location>
        <begin position="30"/>
        <end position="132"/>
    </location>
</feature>
<evidence type="ECO:0000313" key="9">
    <source>
        <dbReference type="Proteomes" id="UP000754750"/>
    </source>
</evidence>
<dbReference type="Pfam" id="PF07195">
    <property type="entry name" value="FliD_C"/>
    <property type="match status" value="1"/>
</dbReference>
<dbReference type="Pfam" id="PF02465">
    <property type="entry name" value="FliD_N"/>
    <property type="match status" value="1"/>
</dbReference>
<organism evidence="8 9">
    <name type="scientific">Faecalispora sporosphaeroides</name>
    <dbReference type="NCBI Taxonomy" id="1549"/>
    <lineage>
        <taxon>Bacteria</taxon>
        <taxon>Bacillati</taxon>
        <taxon>Bacillota</taxon>
        <taxon>Clostridia</taxon>
        <taxon>Eubacteriales</taxon>
        <taxon>Oscillospiraceae</taxon>
        <taxon>Faecalispora</taxon>
    </lineage>
</organism>
<dbReference type="PANTHER" id="PTHR30288">
    <property type="entry name" value="FLAGELLAR CAP/ASSEMBLY PROTEIN FLID"/>
    <property type="match status" value="1"/>
</dbReference>
<gene>
    <name evidence="8" type="ORF">E7512_05545</name>
</gene>
<evidence type="ECO:0000259" key="7">
    <source>
        <dbReference type="Pfam" id="PF07195"/>
    </source>
</evidence>
<evidence type="ECO:0000259" key="6">
    <source>
        <dbReference type="Pfam" id="PF02465"/>
    </source>
</evidence>
<keyword evidence="3" id="KW-0175">Coiled coil</keyword>
<dbReference type="GO" id="GO:0005576">
    <property type="term" value="C:extracellular region"/>
    <property type="evidence" value="ECO:0007669"/>
    <property type="project" value="UniProtKB-SubCell"/>
</dbReference>
<comment type="function">
    <text evidence="5">Required for morphogenesis and for the elongation of the flagellar filament by facilitating polymerization of the flagellin monomers at the tip of growing filament. Forms a capping structure, which prevents flagellin subunits (transported through the central channel of the flagellum) from leaking out without polymerization at the distal end.</text>
</comment>
<dbReference type="Proteomes" id="UP000754750">
    <property type="component" value="Unassembled WGS sequence"/>
</dbReference>
<evidence type="ECO:0000256" key="3">
    <source>
        <dbReference type="ARBA" id="ARBA00023054"/>
    </source>
</evidence>
<dbReference type="PANTHER" id="PTHR30288:SF0">
    <property type="entry name" value="FLAGELLAR HOOK-ASSOCIATED PROTEIN 2"/>
    <property type="match status" value="1"/>
</dbReference>
<protein>
    <recommendedName>
        <fullName evidence="5">Flagellar hook-associated protein 2</fullName>
        <shortName evidence="5">HAP2</shortName>
    </recommendedName>
    <alternativeName>
        <fullName evidence="5">Flagellar cap protein</fullName>
    </alternativeName>
</protein>
<dbReference type="InterPro" id="IPR003481">
    <property type="entry name" value="FliD_N"/>
</dbReference>
<comment type="subcellular location">
    <subcellularLocation>
        <location evidence="5">Secreted</location>
    </subcellularLocation>
    <subcellularLocation>
        <location evidence="5">Bacterial flagellum</location>
    </subcellularLocation>
</comment>
<dbReference type="RefSeq" id="WP_326840159.1">
    <property type="nucleotide sequence ID" value="NZ_SVNY01000002.1"/>
</dbReference>
<feature type="domain" description="Flagellar hook-associated protein 2 C-terminal" evidence="7">
    <location>
        <begin position="612"/>
        <end position="887"/>
    </location>
</feature>
<proteinExistence type="inferred from homology"/>
<comment type="similarity">
    <text evidence="1 5">Belongs to the FliD family.</text>
</comment>
<accession>A0A928KVZ6</accession>
<dbReference type="GO" id="GO:0007155">
    <property type="term" value="P:cell adhesion"/>
    <property type="evidence" value="ECO:0007669"/>
    <property type="project" value="InterPro"/>
</dbReference>
<keyword evidence="8" id="KW-0969">Cilium</keyword>
<dbReference type="EMBL" id="SVNY01000002">
    <property type="protein sequence ID" value="MBE6833035.1"/>
    <property type="molecule type" value="Genomic_DNA"/>
</dbReference>
<evidence type="ECO:0000256" key="5">
    <source>
        <dbReference type="RuleBase" id="RU362066"/>
    </source>
</evidence>
<name>A0A928KVZ6_9FIRM</name>
<keyword evidence="8" id="KW-0966">Cell projection</keyword>
<dbReference type="InterPro" id="IPR010809">
    <property type="entry name" value="FliD_C"/>
</dbReference>
<evidence type="ECO:0000256" key="2">
    <source>
        <dbReference type="ARBA" id="ARBA00011255"/>
    </source>
</evidence>
<evidence type="ECO:0000256" key="4">
    <source>
        <dbReference type="ARBA" id="ARBA00023143"/>
    </source>
</evidence>
<evidence type="ECO:0000256" key="1">
    <source>
        <dbReference type="ARBA" id="ARBA00009764"/>
    </source>
</evidence>